<sequence length="610" mass="66939">MTDTLKARISTRRLTKSLALWLIGALTVAMLPLGLISVSQTSKVLHETERLSGVALMDRTQRAAVRTQALIQEAFGAARSVAAANVVFEGGGLSCDAVMARLVKDNPSYIFAGFVEPDGRITCSSNGEHLSLVDQAYFLNLLRDPQPRVDTRFSVPLEGARVVRVSVPVFEEGELQGFVLISMPYAAAYYTLDDGGAEVDLLVFDHEGEFLTAEAATREEGAPPETFEEVLPRNHTLEALAAAGRQSFRGTNRLGETRDFAVVPVIDDRIFVMGSWAPDRNGTVPTTGRALALYFPILMWVAGIVVAYFAVHRLVIRHIKRLQSWMRLYASGHTDFGQARLDHAPHELEVVAEAFRSMTRRLAEQDRALEEDLAEKTILLKEVHHRVKNNLQLITSLMNMQIRNARSAEARRLLKRVQDRVMALAAIHRYLYMARKLSLVRADRLLDDIIRQLVVVSDIGGAEKSVKIATQFSPVEVNPDQSVPLSLLATEAAINAVKYCGTPPEGGQAWITMALQTLEDGRICLSVVNSRSEDPEPDPGAENGALTDSSGMGRQLISSFAAQLDAEFEVHSEPDRYELHVTFAPLGASLEEDEAEPDEEAASGGVSEGT</sequence>
<dbReference type="AlphaFoldDB" id="A0A0D6AXY2"/>
<keyword evidence="6 11" id="KW-0418">Kinase</keyword>
<keyword evidence="7" id="KW-0067">ATP-binding</keyword>
<accession>A0A0D6AXY2</accession>
<feature type="compositionally biased region" description="Acidic residues" evidence="8">
    <location>
        <begin position="590"/>
        <end position="601"/>
    </location>
</feature>
<dbReference type="EC" id="2.7.13.3" evidence="2"/>
<dbReference type="Gene3D" id="3.30.450.20">
    <property type="entry name" value="PAS domain"/>
    <property type="match status" value="2"/>
</dbReference>
<feature type="domain" description="Signal transduction histidine kinase subgroup 2 dimerisation and phosphoacceptor" evidence="10">
    <location>
        <begin position="382"/>
        <end position="454"/>
    </location>
</feature>
<dbReference type="InterPro" id="IPR011495">
    <property type="entry name" value="Sig_transdc_His_kin_sub2_dim/P"/>
</dbReference>
<evidence type="ECO:0000313" key="12">
    <source>
        <dbReference type="Proteomes" id="UP000064912"/>
    </source>
</evidence>
<protein>
    <recommendedName>
        <fullName evidence="2">histidine kinase</fullName>
        <ecNumber evidence="2">2.7.13.3</ecNumber>
    </recommendedName>
</protein>
<comment type="catalytic activity">
    <reaction evidence="1">
        <text>ATP + protein L-histidine = ADP + protein N-phospho-L-histidine.</text>
        <dbReference type="EC" id="2.7.13.3"/>
    </reaction>
</comment>
<dbReference type="PATRIC" id="fig|35806.4.peg.606"/>
<evidence type="ECO:0000256" key="3">
    <source>
        <dbReference type="ARBA" id="ARBA00022553"/>
    </source>
</evidence>
<dbReference type="PANTHER" id="PTHR41523">
    <property type="entry name" value="TWO-COMPONENT SYSTEM SENSOR PROTEIN"/>
    <property type="match status" value="1"/>
</dbReference>
<keyword evidence="9" id="KW-1133">Transmembrane helix</keyword>
<evidence type="ECO:0000259" key="10">
    <source>
        <dbReference type="Pfam" id="PF07568"/>
    </source>
</evidence>
<evidence type="ECO:0000256" key="8">
    <source>
        <dbReference type="SAM" id="MobiDB-lite"/>
    </source>
</evidence>
<dbReference type="Pfam" id="PF07568">
    <property type="entry name" value="HisKA_2"/>
    <property type="match status" value="1"/>
</dbReference>
<evidence type="ECO:0000256" key="9">
    <source>
        <dbReference type="SAM" id="Phobius"/>
    </source>
</evidence>
<dbReference type="InterPro" id="IPR036890">
    <property type="entry name" value="HATPase_C_sf"/>
</dbReference>
<dbReference type="Proteomes" id="UP000064912">
    <property type="component" value="Chromosome"/>
</dbReference>
<proteinExistence type="predicted"/>
<feature type="transmembrane region" description="Helical" evidence="9">
    <location>
        <begin position="18"/>
        <end position="38"/>
    </location>
</feature>
<evidence type="ECO:0000256" key="7">
    <source>
        <dbReference type="ARBA" id="ARBA00022840"/>
    </source>
</evidence>
<name>A0A0D6AXY2_RHOSU</name>
<keyword evidence="3" id="KW-0597">Phosphoprotein</keyword>
<evidence type="ECO:0000256" key="5">
    <source>
        <dbReference type="ARBA" id="ARBA00022741"/>
    </source>
</evidence>
<dbReference type="GO" id="GO:0005524">
    <property type="term" value="F:ATP binding"/>
    <property type="evidence" value="ECO:0007669"/>
    <property type="project" value="UniProtKB-KW"/>
</dbReference>
<organism evidence="11 12">
    <name type="scientific">Rhodovulum sulfidophilum</name>
    <name type="common">Rhodobacter sulfidophilus</name>
    <dbReference type="NCBI Taxonomy" id="35806"/>
    <lineage>
        <taxon>Bacteria</taxon>
        <taxon>Pseudomonadati</taxon>
        <taxon>Pseudomonadota</taxon>
        <taxon>Alphaproteobacteria</taxon>
        <taxon>Rhodobacterales</taxon>
        <taxon>Paracoccaceae</taxon>
        <taxon>Rhodovulum</taxon>
    </lineage>
</organism>
<evidence type="ECO:0000313" key="11">
    <source>
        <dbReference type="EMBL" id="BAQ67758.1"/>
    </source>
</evidence>
<dbReference type="GO" id="GO:0004673">
    <property type="term" value="F:protein histidine kinase activity"/>
    <property type="evidence" value="ECO:0007669"/>
    <property type="project" value="UniProtKB-EC"/>
</dbReference>
<feature type="transmembrane region" description="Helical" evidence="9">
    <location>
        <begin position="291"/>
        <end position="311"/>
    </location>
</feature>
<feature type="region of interest" description="Disordered" evidence="8">
    <location>
        <begin position="584"/>
        <end position="610"/>
    </location>
</feature>
<evidence type="ECO:0000256" key="4">
    <source>
        <dbReference type="ARBA" id="ARBA00022679"/>
    </source>
</evidence>
<evidence type="ECO:0000256" key="1">
    <source>
        <dbReference type="ARBA" id="ARBA00000085"/>
    </source>
</evidence>
<feature type="region of interest" description="Disordered" evidence="8">
    <location>
        <begin position="529"/>
        <end position="550"/>
    </location>
</feature>
<evidence type="ECO:0000256" key="6">
    <source>
        <dbReference type="ARBA" id="ARBA00022777"/>
    </source>
</evidence>
<dbReference type="Gene3D" id="3.30.565.10">
    <property type="entry name" value="Histidine kinase-like ATPase, C-terminal domain"/>
    <property type="match status" value="1"/>
</dbReference>
<evidence type="ECO:0000256" key="2">
    <source>
        <dbReference type="ARBA" id="ARBA00012438"/>
    </source>
</evidence>
<reference evidence="11 12" key="1">
    <citation type="submission" date="2015-02" db="EMBL/GenBank/DDBJ databases">
        <title>Genome sequene of Rhodovulum sulfidophilum DSM 2351.</title>
        <authorList>
            <person name="Nagao N."/>
        </authorList>
    </citation>
    <scope>NUCLEOTIDE SEQUENCE [LARGE SCALE GENOMIC DNA]</scope>
    <source>
        <strain evidence="11 12">DSM 2351</strain>
    </source>
</reference>
<keyword evidence="9" id="KW-0472">Membrane</keyword>
<keyword evidence="9" id="KW-0812">Transmembrane</keyword>
<dbReference type="KEGG" id="rsu:NHU_00589"/>
<dbReference type="EMBL" id="AP014800">
    <property type="protein sequence ID" value="BAQ67758.1"/>
    <property type="molecule type" value="Genomic_DNA"/>
</dbReference>
<gene>
    <name evidence="11" type="ORF">NHU_00589</name>
</gene>
<keyword evidence="5" id="KW-0547">Nucleotide-binding</keyword>
<dbReference type="PANTHER" id="PTHR41523:SF8">
    <property type="entry name" value="ETHYLENE RESPONSE SENSOR PROTEIN"/>
    <property type="match status" value="1"/>
</dbReference>
<dbReference type="eggNOG" id="COG3920">
    <property type="taxonomic scope" value="Bacteria"/>
</dbReference>
<keyword evidence="4" id="KW-0808">Transferase</keyword>